<dbReference type="SUPFAM" id="SSF103481">
    <property type="entry name" value="Multidrug resistance efflux transporter EmrE"/>
    <property type="match status" value="1"/>
</dbReference>
<dbReference type="KEGG" id="ehx:EMIHUDRAFT_49107"/>
<reference evidence="9" key="1">
    <citation type="journal article" date="2013" name="Nature">
        <title>Pan genome of the phytoplankton Emiliania underpins its global distribution.</title>
        <authorList>
            <person name="Read B.A."/>
            <person name="Kegel J."/>
            <person name="Klute M.J."/>
            <person name="Kuo A."/>
            <person name="Lefebvre S.C."/>
            <person name="Maumus F."/>
            <person name="Mayer C."/>
            <person name="Miller J."/>
            <person name="Monier A."/>
            <person name="Salamov A."/>
            <person name="Young J."/>
            <person name="Aguilar M."/>
            <person name="Claverie J.M."/>
            <person name="Frickenhaus S."/>
            <person name="Gonzalez K."/>
            <person name="Herman E.K."/>
            <person name="Lin Y.C."/>
            <person name="Napier J."/>
            <person name="Ogata H."/>
            <person name="Sarno A.F."/>
            <person name="Shmutz J."/>
            <person name="Schroeder D."/>
            <person name="de Vargas C."/>
            <person name="Verret F."/>
            <person name="von Dassow P."/>
            <person name="Valentin K."/>
            <person name="Van de Peer Y."/>
            <person name="Wheeler G."/>
            <person name="Dacks J.B."/>
            <person name="Delwiche C.F."/>
            <person name="Dyhrman S.T."/>
            <person name="Glockner G."/>
            <person name="John U."/>
            <person name="Richards T."/>
            <person name="Worden A.Z."/>
            <person name="Zhang X."/>
            <person name="Grigoriev I.V."/>
            <person name="Allen A.E."/>
            <person name="Bidle K."/>
            <person name="Borodovsky M."/>
            <person name="Bowler C."/>
            <person name="Brownlee C."/>
            <person name="Cock J.M."/>
            <person name="Elias M."/>
            <person name="Gladyshev V.N."/>
            <person name="Groth M."/>
            <person name="Guda C."/>
            <person name="Hadaegh A."/>
            <person name="Iglesias-Rodriguez M.D."/>
            <person name="Jenkins J."/>
            <person name="Jones B.M."/>
            <person name="Lawson T."/>
            <person name="Leese F."/>
            <person name="Lindquist E."/>
            <person name="Lobanov A."/>
            <person name="Lomsadze A."/>
            <person name="Malik S.B."/>
            <person name="Marsh M.E."/>
            <person name="Mackinder L."/>
            <person name="Mock T."/>
            <person name="Mueller-Roeber B."/>
            <person name="Pagarete A."/>
            <person name="Parker M."/>
            <person name="Probert I."/>
            <person name="Quesneville H."/>
            <person name="Raines C."/>
            <person name="Rensing S.A."/>
            <person name="Riano-Pachon D.M."/>
            <person name="Richier S."/>
            <person name="Rokitta S."/>
            <person name="Shiraiwa Y."/>
            <person name="Soanes D.M."/>
            <person name="van der Giezen M."/>
            <person name="Wahlund T.M."/>
            <person name="Williams B."/>
            <person name="Wilson W."/>
            <person name="Wolfe G."/>
            <person name="Wurch L.L."/>
        </authorList>
    </citation>
    <scope>NUCLEOTIDE SEQUENCE</scope>
</reference>
<keyword evidence="5 7" id="KW-1133">Transmembrane helix</keyword>
<evidence type="ECO:0000256" key="4">
    <source>
        <dbReference type="ARBA" id="ARBA00022692"/>
    </source>
</evidence>
<dbReference type="RefSeq" id="XP_005760129.1">
    <property type="nucleotide sequence ID" value="XM_005760072.1"/>
</dbReference>
<evidence type="ECO:0008006" key="10">
    <source>
        <dbReference type="Google" id="ProtNLM"/>
    </source>
</evidence>
<keyword evidence="4 7" id="KW-0812">Transmembrane</keyword>
<dbReference type="OMA" id="NACFGEV"/>
<dbReference type="PANTHER" id="PTHR30561:SF1">
    <property type="entry name" value="MULTIDRUG TRANSPORTER EMRE"/>
    <property type="match status" value="1"/>
</dbReference>
<dbReference type="GeneID" id="17272974"/>
<dbReference type="InterPro" id="IPR000390">
    <property type="entry name" value="Small_drug/metabolite_transptr"/>
</dbReference>
<evidence type="ECO:0000313" key="8">
    <source>
        <dbReference type="EnsemblProtists" id="EOD27429"/>
    </source>
</evidence>
<keyword evidence="9" id="KW-1185">Reference proteome</keyword>
<dbReference type="AlphaFoldDB" id="A0A0D3JV94"/>
<evidence type="ECO:0000256" key="2">
    <source>
        <dbReference type="ARBA" id="ARBA00022448"/>
    </source>
</evidence>
<dbReference type="RefSeq" id="XP_005779858.1">
    <property type="nucleotide sequence ID" value="XM_005779801.1"/>
</dbReference>
<dbReference type="Pfam" id="PF00893">
    <property type="entry name" value="Multi_Drug_Res"/>
    <property type="match status" value="1"/>
</dbReference>
<protein>
    <recommendedName>
        <fullName evidence="10">QacE family quaternary ammonium compound efflux SMR transporter</fullName>
    </recommendedName>
</protein>
<dbReference type="InterPro" id="IPR045324">
    <property type="entry name" value="Small_multidrug_res"/>
</dbReference>
<evidence type="ECO:0000256" key="6">
    <source>
        <dbReference type="ARBA" id="ARBA00023136"/>
    </source>
</evidence>
<comment type="subcellular location">
    <subcellularLocation>
        <location evidence="1">Cell membrane</location>
        <topology evidence="1">Multi-pass membrane protein</topology>
    </subcellularLocation>
</comment>
<dbReference type="Gene3D" id="1.10.3730.20">
    <property type="match status" value="1"/>
</dbReference>
<dbReference type="EnsemblProtists" id="EOD07700">
    <property type="protein sequence ID" value="EOD07700"/>
    <property type="gene ID" value="EMIHUDRAFT_59740"/>
</dbReference>
<keyword evidence="2" id="KW-0813">Transport</keyword>
<evidence type="ECO:0000256" key="7">
    <source>
        <dbReference type="SAM" id="Phobius"/>
    </source>
</evidence>
<evidence type="ECO:0000256" key="5">
    <source>
        <dbReference type="ARBA" id="ARBA00022989"/>
    </source>
</evidence>
<dbReference type="Proteomes" id="UP000013827">
    <property type="component" value="Unassembled WGS sequence"/>
</dbReference>
<dbReference type="InterPro" id="IPR037185">
    <property type="entry name" value="EmrE-like"/>
</dbReference>
<reference evidence="8" key="2">
    <citation type="submission" date="2024-10" db="UniProtKB">
        <authorList>
            <consortium name="EnsemblProtists"/>
        </authorList>
    </citation>
    <scope>IDENTIFICATION</scope>
</reference>
<feature type="transmembrane region" description="Helical" evidence="7">
    <location>
        <begin position="50"/>
        <end position="72"/>
    </location>
</feature>
<feature type="transmembrane region" description="Helical" evidence="7">
    <location>
        <begin position="25"/>
        <end position="44"/>
    </location>
</feature>
<organism evidence="8 9">
    <name type="scientific">Emiliania huxleyi (strain CCMP1516)</name>
    <dbReference type="NCBI Taxonomy" id="280463"/>
    <lineage>
        <taxon>Eukaryota</taxon>
        <taxon>Haptista</taxon>
        <taxon>Haptophyta</taxon>
        <taxon>Prymnesiophyceae</taxon>
        <taxon>Isochrysidales</taxon>
        <taxon>Noelaerhabdaceae</taxon>
        <taxon>Emiliania</taxon>
    </lineage>
</organism>
<dbReference type="EnsemblProtists" id="EOD27429">
    <property type="protein sequence ID" value="EOD27429"/>
    <property type="gene ID" value="EMIHUDRAFT_49107"/>
</dbReference>
<keyword evidence="3" id="KW-1003">Cell membrane</keyword>
<dbReference type="STRING" id="2903.R1CZ87"/>
<keyword evidence="6 7" id="KW-0472">Membrane</keyword>
<name>A0A0D3JV94_EMIH1</name>
<dbReference type="PaxDb" id="2903-EOD07700"/>
<dbReference type="GO" id="GO:0022857">
    <property type="term" value="F:transmembrane transporter activity"/>
    <property type="evidence" value="ECO:0007669"/>
    <property type="project" value="InterPro"/>
</dbReference>
<dbReference type="GO" id="GO:0005886">
    <property type="term" value="C:plasma membrane"/>
    <property type="evidence" value="ECO:0007669"/>
    <property type="project" value="UniProtKB-SubCell"/>
</dbReference>
<sequence>LAIAIALEIGATTCMKLAALGSGRWLVGVGLGYTLCFSIFPLALKRLPLSLAYAVWSGVGTAAAAIIGNACFGEVLGRRQVASIGLIVAGVVGLNT</sequence>
<proteinExistence type="predicted"/>
<accession>A0A0D3JV94</accession>
<evidence type="ECO:0000313" key="9">
    <source>
        <dbReference type="Proteomes" id="UP000013827"/>
    </source>
</evidence>
<dbReference type="KEGG" id="ehx:EMIHUDRAFT_59740"/>
<dbReference type="HOGENOM" id="CLU_133067_0_1_1"/>
<dbReference type="eggNOG" id="ENOG502SECQ">
    <property type="taxonomic scope" value="Eukaryota"/>
</dbReference>
<dbReference type="GeneID" id="17253824"/>
<evidence type="ECO:0000256" key="1">
    <source>
        <dbReference type="ARBA" id="ARBA00004651"/>
    </source>
</evidence>
<dbReference type="PANTHER" id="PTHR30561">
    <property type="entry name" value="SMR FAMILY PROTON-DEPENDENT DRUG EFFLUX TRANSPORTER SUGE"/>
    <property type="match status" value="1"/>
</dbReference>
<evidence type="ECO:0000256" key="3">
    <source>
        <dbReference type="ARBA" id="ARBA00022475"/>
    </source>
</evidence>